<keyword evidence="1" id="KW-0812">Transmembrane</keyword>
<evidence type="ECO:0000256" key="1">
    <source>
        <dbReference type="SAM" id="Phobius"/>
    </source>
</evidence>
<gene>
    <name evidence="2" type="ORF">ACFQZQ_13730</name>
</gene>
<keyword evidence="3" id="KW-1185">Reference proteome</keyword>
<name>A0ABW2YPH7_9GAMM</name>
<organism evidence="2 3">
    <name type="scientific">Lysobacter koreensis</name>
    <dbReference type="NCBI Taxonomy" id="266122"/>
    <lineage>
        <taxon>Bacteria</taxon>
        <taxon>Pseudomonadati</taxon>
        <taxon>Pseudomonadota</taxon>
        <taxon>Gammaproteobacteria</taxon>
        <taxon>Lysobacterales</taxon>
        <taxon>Lysobacteraceae</taxon>
        <taxon>Lysobacter</taxon>
    </lineage>
</organism>
<dbReference type="EMBL" id="JBHTIH010000008">
    <property type="protein sequence ID" value="MFD0740340.1"/>
    <property type="molecule type" value="Genomic_DNA"/>
</dbReference>
<accession>A0ABW2YPH7</accession>
<keyword evidence="1" id="KW-1133">Transmembrane helix</keyword>
<keyword evidence="1" id="KW-0472">Membrane</keyword>
<protein>
    <submittedName>
        <fullName evidence="2">Uncharacterized protein</fullName>
    </submittedName>
</protein>
<evidence type="ECO:0000313" key="2">
    <source>
        <dbReference type="EMBL" id="MFD0740340.1"/>
    </source>
</evidence>
<feature type="transmembrane region" description="Helical" evidence="1">
    <location>
        <begin position="6"/>
        <end position="24"/>
    </location>
</feature>
<feature type="transmembrane region" description="Helical" evidence="1">
    <location>
        <begin position="45"/>
        <end position="75"/>
    </location>
</feature>
<proteinExistence type="predicted"/>
<sequence>MATVIAAAAYFFLASFLFTEIVSVPQRLAIPRVNTGGIFGRRASVTMGGLSALLLSVLGLALWFALCVIPVTLFAARLNAVAPPLLWFFVPLVLGMLLRKLTGRRRAAA</sequence>
<comment type="caution">
    <text evidence="2">The sequence shown here is derived from an EMBL/GenBank/DDBJ whole genome shotgun (WGS) entry which is preliminary data.</text>
</comment>
<evidence type="ECO:0000313" key="3">
    <source>
        <dbReference type="Proteomes" id="UP001597090"/>
    </source>
</evidence>
<dbReference type="RefSeq" id="WP_386813494.1">
    <property type="nucleotide sequence ID" value="NZ_JBHTIH010000008.1"/>
</dbReference>
<dbReference type="Proteomes" id="UP001597090">
    <property type="component" value="Unassembled WGS sequence"/>
</dbReference>
<feature type="transmembrane region" description="Helical" evidence="1">
    <location>
        <begin position="81"/>
        <end position="98"/>
    </location>
</feature>
<reference evidence="3" key="1">
    <citation type="journal article" date="2019" name="Int. J. Syst. Evol. Microbiol.">
        <title>The Global Catalogue of Microorganisms (GCM) 10K type strain sequencing project: providing services to taxonomists for standard genome sequencing and annotation.</title>
        <authorList>
            <consortium name="The Broad Institute Genomics Platform"/>
            <consortium name="The Broad Institute Genome Sequencing Center for Infectious Disease"/>
            <person name="Wu L."/>
            <person name="Ma J."/>
        </authorList>
    </citation>
    <scope>NUCLEOTIDE SEQUENCE [LARGE SCALE GENOMIC DNA]</scope>
    <source>
        <strain evidence="3">CCUG 55491</strain>
    </source>
</reference>